<proteinExistence type="predicted"/>
<sequence length="320" mass="33504">VTAVGPFAVHRLAIGPSEGPVVLGGGMALAPGAQRLRLLPRSAEDDTWELATVSVGEPGVSQEEGTARLSCLRPGPTGVLEERGGVRVEGGPAALATSRGRLFQVALLPSGSYRVRRFALPRECDGAVLSPEREDLVRGGHPDGVVPSGWTLVADADRGDLLLGEAFYDGATGSARFLLTWFSGESLDDIARGELPGTTDQFTALALARGRALVVENGRQVHVLEREGERVFTLAHADLSRGSDPLDVSRILAFDGSVAWLALNSRPVGVVALSAGDLSVLARHETPSAVRSIAFTGGRLVMGMNNAVTVAADAPPLQRR</sequence>
<comment type="caution">
    <text evidence="1">The sequence shown here is derived from an EMBL/GenBank/DDBJ whole genome shotgun (WGS) entry which is preliminary data.</text>
</comment>
<dbReference type="AlphaFoldDB" id="A0A848M1A4"/>
<name>A0A848M1A4_9BACT</name>
<evidence type="ECO:0000313" key="2">
    <source>
        <dbReference type="Proteomes" id="UP000518300"/>
    </source>
</evidence>
<reference evidence="1 2" key="1">
    <citation type="submission" date="2020-04" db="EMBL/GenBank/DDBJ databases">
        <title>Draft genome of Pyxidicoccus fallax type strain.</title>
        <authorList>
            <person name="Whitworth D.E."/>
        </authorList>
    </citation>
    <scope>NUCLEOTIDE SEQUENCE [LARGE SCALE GENOMIC DNA]</scope>
    <source>
        <strain evidence="1 2">DSM 14698</strain>
    </source>
</reference>
<gene>
    <name evidence="1" type="ORF">HG543_51740</name>
</gene>
<dbReference type="EMBL" id="JABBJJ010000570">
    <property type="protein sequence ID" value="NMO23283.1"/>
    <property type="molecule type" value="Genomic_DNA"/>
</dbReference>
<protein>
    <submittedName>
        <fullName evidence="1">Uncharacterized protein</fullName>
    </submittedName>
</protein>
<organism evidence="1 2">
    <name type="scientific">Pyxidicoccus fallax</name>
    <dbReference type="NCBI Taxonomy" id="394095"/>
    <lineage>
        <taxon>Bacteria</taxon>
        <taxon>Pseudomonadati</taxon>
        <taxon>Myxococcota</taxon>
        <taxon>Myxococcia</taxon>
        <taxon>Myxococcales</taxon>
        <taxon>Cystobacterineae</taxon>
        <taxon>Myxococcaceae</taxon>
        <taxon>Pyxidicoccus</taxon>
    </lineage>
</organism>
<evidence type="ECO:0000313" key="1">
    <source>
        <dbReference type="EMBL" id="NMO23283.1"/>
    </source>
</evidence>
<keyword evidence="2" id="KW-1185">Reference proteome</keyword>
<dbReference type="Proteomes" id="UP000518300">
    <property type="component" value="Unassembled WGS sequence"/>
</dbReference>
<feature type="non-terminal residue" evidence="1">
    <location>
        <position position="1"/>
    </location>
</feature>
<accession>A0A848M1A4</accession>